<gene>
    <name evidence="2" type="ORF">DC363_04385</name>
</gene>
<protein>
    <recommendedName>
        <fullName evidence="4">DUF3035 domain-containing protein</fullName>
    </recommendedName>
</protein>
<evidence type="ECO:0000313" key="3">
    <source>
        <dbReference type="Proteomes" id="UP000244817"/>
    </source>
</evidence>
<feature type="region of interest" description="Disordered" evidence="1">
    <location>
        <begin position="1"/>
        <end position="25"/>
    </location>
</feature>
<keyword evidence="3" id="KW-1185">Reference proteome</keyword>
<dbReference type="AlphaFoldDB" id="A0A2T7G0H9"/>
<accession>A0A2T7G0H9</accession>
<organism evidence="2 3">
    <name type="scientific">Thalassorhabdomicrobium marinisediminis</name>
    <dbReference type="NCBI Taxonomy" id="2170577"/>
    <lineage>
        <taxon>Bacteria</taxon>
        <taxon>Pseudomonadati</taxon>
        <taxon>Pseudomonadota</taxon>
        <taxon>Alphaproteobacteria</taxon>
        <taxon>Rhodobacterales</taxon>
        <taxon>Paracoccaceae</taxon>
        <taxon>Thalassorhabdomicrobium</taxon>
    </lineage>
</organism>
<dbReference type="InterPro" id="IPR021395">
    <property type="entry name" value="DUF3035"/>
</dbReference>
<evidence type="ECO:0008006" key="4">
    <source>
        <dbReference type="Google" id="ProtNLM"/>
    </source>
</evidence>
<reference evidence="2 3" key="1">
    <citation type="submission" date="2018-04" db="EMBL/GenBank/DDBJ databases">
        <title>Pelagivirga bohaiensis gen. nov., sp. nov., a bacterium isolated from the Bohai Sea.</title>
        <authorList>
            <person name="Ji X."/>
        </authorList>
    </citation>
    <scope>NUCLEOTIDE SEQUENCE [LARGE SCALE GENOMIC DNA]</scope>
    <source>
        <strain evidence="2 3">BH-SD16</strain>
    </source>
</reference>
<proteinExistence type="predicted"/>
<evidence type="ECO:0000256" key="1">
    <source>
        <dbReference type="SAM" id="MobiDB-lite"/>
    </source>
</evidence>
<dbReference type="Pfam" id="PF11233">
    <property type="entry name" value="DUF3035"/>
    <property type="match status" value="1"/>
</dbReference>
<evidence type="ECO:0000313" key="2">
    <source>
        <dbReference type="EMBL" id="PVA07910.1"/>
    </source>
</evidence>
<dbReference type="EMBL" id="QCYG01000002">
    <property type="protein sequence ID" value="PVA07910.1"/>
    <property type="molecule type" value="Genomic_DNA"/>
</dbReference>
<dbReference type="Proteomes" id="UP000244817">
    <property type="component" value="Unassembled WGS sequence"/>
</dbReference>
<comment type="caution">
    <text evidence="2">The sequence shown here is derived from an EMBL/GenBank/DDBJ whole genome shotgun (WGS) entry which is preliminary data.</text>
</comment>
<name>A0A2T7G0H9_9RHOB</name>
<sequence length="76" mass="7421">MVALAACSGGGSGARDLRNDGSGPNEFLVETYKPLVMPGTLTTLPVPTPGGANRADPTPVANAVAAMGGNPNATAN</sequence>